<reference evidence="1 2" key="1">
    <citation type="submission" date="2015-07" db="EMBL/GenBank/DDBJ databases">
        <title>Draft genome sequence of the Amantichitinum ursilacus IGB-41, a new chitin-degrading bacterium.</title>
        <authorList>
            <person name="Kirstahler P."/>
            <person name="Guenther M."/>
            <person name="Grumaz C."/>
            <person name="Rupp S."/>
            <person name="Zibek S."/>
            <person name="Sohn K."/>
        </authorList>
    </citation>
    <scope>NUCLEOTIDE SEQUENCE [LARGE SCALE GENOMIC DNA]</scope>
    <source>
        <strain evidence="1 2">IGB-41</strain>
    </source>
</reference>
<keyword evidence="2" id="KW-1185">Reference proteome</keyword>
<organism evidence="1 2">
    <name type="scientific">Amantichitinum ursilacus</name>
    <dbReference type="NCBI Taxonomy" id="857265"/>
    <lineage>
        <taxon>Bacteria</taxon>
        <taxon>Pseudomonadati</taxon>
        <taxon>Pseudomonadota</taxon>
        <taxon>Betaproteobacteria</taxon>
        <taxon>Neisseriales</taxon>
        <taxon>Chitinibacteraceae</taxon>
        <taxon>Amantichitinum</taxon>
    </lineage>
</organism>
<dbReference type="AlphaFoldDB" id="A0A0N0GL97"/>
<dbReference type="EMBL" id="LAQT01000034">
    <property type="protein sequence ID" value="KPC49882.1"/>
    <property type="molecule type" value="Genomic_DNA"/>
</dbReference>
<name>A0A0N0GL97_9NEIS</name>
<dbReference type="Proteomes" id="UP000037939">
    <property type="component" value="Unassembled WGS sequence"/>
</dbReference>
<comment type="caution">
    <text evidence="1">The sequence shown here is derived from an EMBL/GenBank/DDBJ whole genome shotgun (WGS) entry which is preliminary data.</text>
</comment>
<gene>
    <name evidence="1" type="ORF">WG78_19090</name>
</gene>
<proteinExistence type="predicted"/>
<evidence type="ECO:0000313" key="1">
    <source>
        <dbReference type="EMBL" id="KPC49882.1"/>
    </source>
</evidence>
<dbReference type="STRING" id="857265.WG78_19090"/>
<protein>
    <submittedName>
        <fullName evidence="1">Uncharacterized protein</fullName>
    </submittedName>
</protein>
<sequence length="226" mass="24790">MARATCWPWNREGCSRPIRTSAKRNSAGWWSASSIAARATRRTPTALAPSPPPRSTACRWIRPARASAAPSRRASLRPANISTRFSTPKAGCALPMISIRTKASGHLVAAAARCGWPPSIRATITASRFRRLMVRKCKSVLWEVTRTGRLWRTRCTTRPTRPICTRRRTAKTSSAAPRATKSGWKTAAAKNTCAPIARMASPGWIWAIWWPVSTKATTPNAAMALN</sequence>
<evidence type="ECO:0000313" key="2">
    <source>
        <dbReference type="Proteomes" id="UP000037939"/>
    </source>
</evidence>
<accession>A0A0N0GL97</accession>